<sequence>MFAPLGQRLLDYSLTLPPMASYAFSLSSPATPPWTPHDDAFRTHTLWPAVLQAALGAALLTITAGILAKIFNRSSSSSRPLNVLGSVGNCPKPVSCPKTGAVQMVDNRARMGALAIAISVAQTAVIAIWWSRSRETPELLASVLLQCAIVVLTMLVVFYAKMLTSNRFLYRGLFPWLAPALVAVQLAVCTCESYFSFFTPLHRDESVIGWAASVRSNCLAGSTIASALLLLALSMVQQRPYFIRPLHGDASGVTPAAAYADRCTIVSATDNSTPLAPPRTVDPAELVDTLEYSSSWFSRLSFSWPNDLLGKGVRRQLEYTDLYRLDDKDMPAHAWRRFQRHRRDGRSLITTLLITFAPELSLQCVLALAESVLQFSGPFFLQRILRSIDVLGSKSSEGEGTKTLRSAYLDAFGLLFFTLLTSVVSHQTLWIGRQIGIRLKGLLVGELSAKTLRRRGKGSWENSDDAEKDEDGDGDDDDEASSASAAADGKIMNLLTADFNRVTEVSAYMDNVYTMPIMMLIGIWYMYVLLGVSALVGLSVSILFVPLSKILFRYLAKIETKLNALSDERVTVITELLQGIKAVKLFGWESRFLERVDERREKQLTYMWKMMTAWIRTELVSTLAPMFVLISIFATYVAVYGNRLTAEIAFTSISVFKIIRMVFEHLPGLLNWMIGGYVSLKRIDEYLQQAQVQDLEERVDAADCNGGSELGFASADLEWTSSSPAEADATAAPTPPGAVDEQTPLLVVHPPGSQSSALLENVDMVPFSLKNISLRFPAGGLSLIAGPTGSGKSSLLSALIGEMTLTSGRILLPTARTPSTDPVLGDLTGSGLAISDIAYVAQEAWLRNATIRENILFGEPYSQQRYEE</sequence>
<comment type="caution">
    <text evidence="10">The sequence shown here is derived from an EMBL/GenBank/DDBJ whole genome shotgun (WGS) entry which is preliminary data.</text>
</comment>
<keyword evidence="6 8" id="KW-0472">Membrane</keyword>
<keyword evidence="5 8" id="KW-1133">Transmembrane helix</keyword>
<evidence type="ECO:0000313" key="11">
    <source>
        <dbReference type="Proteomes" id="UP001149813"/>
    </source>
</evidence>
<evidence type="ECO:0000256" key="1">
    <source>
        <dbReference type="ARBA" id="ARBA00022448"/>
    </source>
</evidence>
<keyword evidence="1" id="KW-0813">Transport</keyword>
<keyword evidence="2 8" id="KW-0812">Transmembrane</keyword>
<gene>
    <name evidence="10" type="ORF">LPJ53_004512</name>
</gene>
<dbReference type="PANTHER" id="PTHR24223:SF356">
    <property type="entry name" value="ATP-BINDING CASSETTE TRANSPORTER ABC4"/>
    <property type="match status" value="1"/>
</dbReference>
<evidence type="ECO:0000256" key="2">
    <source>
        <dbReference type="ARBA" id="ARBA00022692"/>
    </source>
</evidence>
<feature type="region of interest" description="Disordered" evidence="7">
    <location>
        <begin position="457"/>
        <end position="484"/>
    </location>
</feature>
<dbReference type="Pfam" id="PF00005">
    <property type="entry name" value="ABC_tran"/>
    <property type="match status" value="1"/>
</dbReference>
<evidence type="ECO:0000256" key="3">
    <source>
        <dbReference type="ARBA" id="ARBA00022741"/>
    </source>
</evidence>
<dbReference type="EMBL" id="JANBOJ010000214">
    <property type="protein sequence ID" value="KAJ1720913.1"/>
    <property type="molecule type" value="Genomic_DNA"/>
</dbReference>
<reference evidence="10" key="1">
    <citation type="submission" date="2022-07" db="EMBL/GenBank/DDBJ databases">
        <title>Phylogenomic reconstructions and comparative analyses of Kickxellomycotina fungi.</title>
        <authorList>
            <person name="Reynolds N.K."/>
            <person name="Stajich J.E."/>
            <person name="Barry K."/>
            <person name="Grigoriev I.V."/>
            <person name="Crous P."/>
            <person name="Smith M.E."/>
        </authorList>
    </citation>
    <scope>NUCLEOTIDE SEQUENCE</scope>
    <source>
        <strain evidence="10">NBRC 32514</strain>
    </source>
</reference>
<dbReference type="AlphaFoldDB" id="A0A9W8CR98"/>
<proteinExistence type="predicted"/>
<dbReference type="PROSITE" id="PS50929">
    <property type="entry name" value="ABC_TM1F"/>
    <property type="match status" value="1"/>
</dbReference>
<feature type="transmembrane region" description="Helical" evidence="8">
    <location>
        <begin position="619"/>
        <end position="638"/>
    </location>
</feature>
<dbReference type="InterPro" id="IPR050173">
    <property type="entry name" value="ABC_transporter_C-like"/>
</dbReference>
<dbReference type="GO" id="GO:0016020">
    <property type="term" value="C:membrane"/>
    <property type="evidence" value="ECO:0007669"/>
    <property type="project" value="InterPro"/>
</dbReference>
<dbReference type="Gene3D" id="3.40.50.300">
    <property type="entry name" value="P-loop containing nucleotide triphosphate hydrolases"/>
    <property type="match status" value="1"/>
</dbReference>
<feature type="transmembrane region" description="Helical" evidence="8">
    <location>
        <begin position="172"/>
        <end position="195"/>
    </location>
</feature>
<dbReference type="CDD" id="cd18596">
    <property type="entry name" value="ABC_6TM_VMR1_D1_like"/>
    <property type="match status" value="1"/>
</dbReference>
<dbReference type="GO" id="GO:0140359">
    <property type="term" value="F:ABC-type transporter activity"/>
    <property type="evidence" value="ECO:0007669"/>
    <property type="project" value="InterPro"/>
</dbReference>
<feature type="transmembrane region" description="Helical" evidence="8">
    <location>
        <begin position="49"/>
        <end position="71"/>
    </location>
</feature>
<evidence type="ECO:0000259" key="9">
    <source>
        <dbReference type="PROSITE" id="PS50929"/>
    </source>
</evidence>
<dbReference type="InterPro" id="IPR011527">
    <property type="entry name" value="ABC1_TM_dom"/>
</dbReference>
<evidence type="ECO:0000256" key="4">
    <source>
        <dbReference type="ARBA" id="ARBA00022840"/>
    </source>
</evidence>
<dbReference type="PANTHER" id="PTHR24223">
    <property type="entry name" value="ATP-BINDING CASSETTE SUB-FAMILY C"/>
    <property type="match status" value="1"/>
</dbReference>
<keyword evidence="4" id="KW-0067">ATP-binding</keyword>
<evidence type="ECO:0000256" key="7">
    <source>
        <dbReference type="SAM" id="MobiDB-lite"/>
    </source>
</evidence>
<dbReference type="Gene3D" id="1.20.1560.10">
    <property type="entry name" value="ABC transporter type 1, transmembrane domain"/>
    <property type="match status" value="1"/>
</dbReference>
<evidence type="ECO:0000256" key="5">
    <source>
        <dbReference type="ARBA" id="ARBA00022989"/>
    </source>
</evidence>
<keyword evidence="3" id="KW-0547">Nucleotide-binding</keyword>
<feature type="domain" description="ABC transmembrane type-1" evidence="9">
    <location>
        <begin position="365"/>
        <end position="671"/>
    </location>
</feature>
<accession>A0A9W8CR98</accession>
<dbReference type="InterPro" id="IPR003439">
    <property type="entry name" value="ABC_transporter-like_ATP-bd"/>
</dbReference>
<dbReference type="OrthoDB" id="6500128at2759"/>
<dbReference type="SUPFAM" id="SSF90123">
    <property type="entry name" value="ABC transporter transmembrane region"/>
    <property type="match status" value="1"/>
</dbReference>
<feature type="transmembrane region" description="Helical" evidence="8">
    <location>
        <begin position="207"/>
        <end position="233"/>
    </location>
</feature>
<organism evidence="10 11">
    <name type="scientific">Coemansia erecta</name>
    <dbReference type="NCBI Taxonomy" id="147472"/>
    <lineage>
        <taxon>Eukaryota</taxon>
        <taxon>Fungi</taxon>
        <taxon>Fungi incertae sedis</taxon>
        <taxon>Zoopagomycota</taxon>
        <taxon>Kickxellomycotina</taxon>
        <taxon>Kickxellomycetes</taxon>
        <taxon>Kickxellales</taxon>
        <taxon>Kickxellaceae</taxon>
        <taxon>Coemansia</taxon>
    </lineage>
</organism>
<evidence type="ECO:0000256" key="8">
    <source>
        <dbReference type="SAM" id="Phobius"/>
    </source>
</evidence>
<dbReference type="Proteomes" id="UP001149813">
    <property type="component" value="Unassembled WGS sequence"/>
</dbReference>
<feature type="transmembrane region" description="Helical" evidence="8">
    <location>
        <begin position="143"/>
        <end position="160"/>
    </location>
</feature>
<dbReference type="Pfam" id="PF00664">
    <property type="entry name" value="ABC_membrane"/>
    <property type="match status" value="1"/>
</dbReference>
<dbReference type="SUPFAM" id="SSF52540">
    <property type="entry name" value="P-loop containing nucleoside triphosphate hydrolases"/>
    <property type="match status" value="1"/>
</dbReference>
<feature type="non-terminal residue" evidence="10">
    <location>
        <position position="868"/>
    </location>
</feature>
<keyword evidence="11" id="KW-1185">Reference proteome</keyword>
<feature type="transmembrane region" description="Helical" evidence="8">
    <location>
        <begin position="534"/>
        <end position="552"/>
    </location>
</feature>
<feature type="compositionally biased region" description="Acidic residues" evidence="7">
    <location>
        <begin position="462"/>
        <end position="480"/>
    </location>
</feature>
<feature type="transmembrane region" description="Helical" evidence="8">
    <location>
        <begin position="411"/>
        <end position="432"/>
    </location>
</feature>
<dbReference type="GO" id="GO:0005524">
    <property type="term" value="F:ATP binding"/>
    <property type="evidence" value="ECO:0007669"/>
    <property type="project" value="UniProtKB-KW"/>
</dbReference>
<dbReference type="GO" id="GO:0016887">
    <property type="term" value="F:ATP hydrolysis activity"/>
    <property type="evidence" value="ECO:0007669"/>
    <property type="project" value="InterPro"/>
</dbReference>
<name>A0A9W8CR98_9FUNG</name>
<feature type="transmembrane region" description="Helical" evidence="8">
    <location>
        <begin position="113"/>
        <end position="131"/>
    </location>
</feature>
<evidence type="ECO:0000313" key="10">
    <source>
        <dbReference type="EMBL" id="KAJ1720913.1"/>
    </source>
</evidence>
<protein>
    <recommendedName>
        <fullName evidence="9">ABC transmembrane type-1 domain-containing protein</fullName>
    </recommendedName>
</protein>
<dbReference type="InterPro" id="IPR036640">
    <property type="entry name" value="ABC1_TM_sf"/>
</dbReference>
<dbReference type="InterPro" id="IPR027417">
    <property type="entry name" value="P-loop_NTPase"/>
</dbReference>
<evidence type="ECO:0000256" key="6">
    <source>
        <dbReference type="ARBA" id="ARBA00023136"/>
    </source>
</evidence>